<dbReference type="Pfam" id="PF05930">
    <property type="entry name" value="Phage_AlpA"/>
    <property type="match status" value="1"/>
</dbReference>
<proteinExistence type="predicted"/>
<dbReference type="SUPFAM" id="SSF46955">
    <property type="entry name" value="Putative DNA-binding domain"/>
    <property type="match status" value="1"/>
</dbReference>
<dbReference type="InterPro" id="IPR010260">
    <property type="entry name" value="AlpA"/>
</dbReference>
<dbReference type="InterPro" id="IPR009061">
    <property type="entry name" value="DNA-bd_dom_put_sf"/>
</dbReference>
<reference evidence="1" key="1">
    <citation type="journal article" date="2018" name="Nat. Biotechnol.">
        <title>A standardized bacterial taxonomy based on genome phylogeny substantially revises the tree of life.</title>
        <authorList>
            <person name="Parks D.H."/>
            <person name="Chuvochina M."/>
            <person name="Waite D.W."/>
            <person name="Rinke C."/>
            <person name="Skarshewski A."/>
            <person name="Chaumeil P.A."/>
            <person name="Hugenholtz P."/>
        </authorList>
    </citation>
    <scope>NUCLEOTIDE SEQUENCE [LARGE SCALE GENOMIC DNA]</scope>
    <source>
        <strain evidence="1">UBA11284</strain>
    </source>
</reference>
<evidence type="ECO:0000313" key="1">
    <source>
        <dbReference type="EMBL" id="HCA02093.1"/>
    </source>
</evidence>
<name>A0A3D0KEZ3_9GAMM</name>
<sequence>MSIVEKEDRYLTDLCICKRYKISRSTVWRWIKDGVIPPPIRIGPRAVRWRLSVLVAWERTLPSGSPAFNLAKRKH</sequence>
<protein>
    <submittedName>
        <fullName evidence="1">AlpA family transcriptional regulator</fullName>
    </submittedName>
</protein>
<dbReference type="EMBL" id="DOTR01000039">
    <property type="protein sequence ID" value="HCA02093.1"/>
    <property type="molecule type" value="Genomic_DNA"/>
</dbReference>
<gene>
    <name evidence="1" type="ORF">DEO68_07915</name>
</gene>
<organism evidence="1">
    <name type="scientific">Halomonas campaniensis</name>
    <dbReference type="NCBI Taxonomy" id="213554"/>
    <lineage>
        <taxon>Bacteria</taxon>
        <taxon>Pseudomonadati</taxon>
        <taxon>Pseudomonadota</taxon>
        <taxon>Gammaproteobacteria</taxon>
        <taxon>Oceanospirillales</taxon>
        <taxon>Halomonadaceae</taxon>
        <taxon>Halomonas</taxon>
    </lineage>
</organism>
<accession>A0A3D0KEZ3</accession>
<dbReference type="AlphaFoldDB" id="A0A3D0KEZ3"/>
<dbReference type="Gene3D" id="1.10.238.160">
    <property type="match status" value="1"/>
</dbReference>
<comment type="caution">
    <text evidence="1">The sequence shown here is derived from an EMBL/GenBank/DDBJ whole genome shotgun (WGS) entry which is preliminary data.</text>
</comment>